<dbReference type="Gene3D" id="3.40.50.300">
    <property type="entry name" value="P-loop containing nucleotide triphosphate hydrolases"/>
    <property type="match status" value="2"/>
</dbReference>
<evidence type="ECO:0000313" key="13">
    <source>
        <dbReference type="Proteomes" id="UP000002572"/>
    </source>
</evidence>
<dbReference type="EMBL" id="CP002432">
    <property type="protein sequence ID" value="ADU66741.1"/>
    <property type="molecule type" value="Genomic_DNA"/>
</dbReference>
<evidence type="ECO:0000256" key="1">
    <source>
        <dbReference type="ARBA" id="ARBA00004202"/>
    </source>
</evidence>
<sequence length="474" mass="52267">MITFDAVSYTYPFQSTPAVRDLSFHVAPGEAVLVTGASGSGKSTIIRLLNGLAPWYFQGDLQGTVSVNGHDNRQRSIHGISRDVGTLFQDPEQQFFALNVEDEMAFAHEWRNTQPSLMQRHIQVAMEQFGITSLAGASVHHLSEGQKQKVALASVMSLAPRILILDEPSANLDPESTAELAKTLLELKQAGMTLLIVDHRLYWLREVVDRVIVMEGGSIAEVTDYCRLDERALQSRYGLRSTRVDDVRASLGSVADTDPFIDVQELHFAYRRNPPLFHGESFRLPRGEIIGLLGPNGVGKTTFARLLTGLQKMDRGSIALGGEKVSARELLRRTSIVLQNTDHQLHMKTVRSELHSAAASSHAGVRPAEVEKLLREYRLEHLAERHPQSLSGGERQRLVIACGQIRQPYIFILDEPTSGLDGENMAIIADNLARFAGLGGCVLLISHDLELLQRSCTCKLELGAPAEKDLVNVS</sequence>
<organism evidence="12 13">
    <name type="scientific">Desulfurispirillum indicum (strain ATCC BAA-1389 / DSM 22839 / S5)</name>
    <dbReference type="NCBI Taxonomy" id="653733"/>
    <lineage>
        <taxon>Bacteria</taxon>
        <taxon>Pseudomonadati</taxon>
        <taxon>Chrysiogenota</taxon>
        <taxon>Chrysiogenia</taxon>
        <taxon>Chrysiogenales</taxon>
        <taxon>Chrysiogenaceae</taxon>
        <taxon>Desulfurispirillum</taxon>
    </lineage>
</organism>
<dbReference type="GO" id="GO:0005524">
    <property type="term" value="F:ATP binding"/>
    <property type="evidence" value="ECO:0007669"/>
    <property type="project" value="UniProtKB-KW"/>
</dbReference>
<dbReference type="RefSeq" id="WP_013506621.1">
    <property type="nucleotide sequence ID" value="NC_014836.1"/>
</dbReference>
<dbReference type="InterPro" id="IPR003439">
    <property type="entry name" value="ABC_transporter-like_ATP-bd"/>
</dbReference>
<feature type="domain" description="ABC transporter" evidence="11">
    <location>
        <begin position="2"/>
        <end position="241"/>
    </location>
</feature>
<protein>
    <submittedName>
        <fullName evidence="12">ABC transporter related protein</fullName>
    </submittedName>
</protein>
<dbReference type="Pfam" id="PF00005">
    <property type="entry name" value="ABC_tran"/>
    <property type="match status" value="2"/>
</dbReference>
<dbReference type="InterPro" id="IPR027417">
    <property type="entry name" value="P-loop_NTPase"/>
</dbReference>
<dbReference type="Proteomes" id="UP000002572">
    <property type="component" value="Chromosome"/>
</dbReference>
<dbReference type="InterPro" id="IPR050095">
    <property type="entry name" value="ECF_ABC_transporter_ATP-bd"/>
</dbReference>
<comment type="function">
    <text evidence="10">Probably part of an ABC transporter complex. Responsible for energy coupling to the transport system.</text>
</comment>
<keyword evidence="5" id="KW-0677">Repeat</keyword>
<dbReference type="eggNOG" id="COG1122">
    <property type="taxonomic scope" value="Bacteria"/>
</dbReference>
<reference evidence="12 13" key="1">
    <citation type="submission" date="2010-12" db="EMBL/GenBank/DDBJ databases">
        <title>Complete sequence of Desulfurispirillum indicum S5.</title>
        <authorList>
            <consortium name="US DOE Joint Genome Institute"/>
            <person name="Lucas S."/>
            <person name="Copeland A."/>
            <person name="Lapidus A."/>
            <person name="Cheng J.-F."/>
            <person name="Goodwin L."/>
            <person name="Pitluck S."/>
            <person name="Chertkov O."/>
            <person name="Held B."/>
            <person name="Detter J.C."/>
            <person name="Han C."/>
            <person name="Tapia R."/>
            <person name="Land M."/>
            <person name="Hauser L."/>
            <person name="Kyrpides N."/>
            <person name="Ivanova N."/>
            <person name="Mikhailova N."/>
            <person name="Haggblom M."/>
            <person name="Rauschenbach I."/>
            <person name="Bini E."/>
            <person name="Woyke T."/>
        </authorList>
    </citation>
    <scope>NUCLEOTIDE SEQUENCE [LARGE SCALE GENOMIC DNA]</scope>
    <source>
        <strain evidence="13">ATCC BAA-1389 / DSM 22839 / S5</strain>
    </source>
</reference>
<keyword evidence="9" id="KW-0472">Membrane</keyword>
<dbReference type="InterPro" id="IPR015856">
    <property type="entry name" value="ABC_transpr_CbiO/EcfA_su"/>
</dbReference>
<evidence type="ECO:0000256" key="3">
    <source>
        <dbReference type="ARBA" id="ARBA00022448"/>
    </source>
</evidence>
<dbReference type="OrthoDB" id="9805565at2"/>
<dbReference type="SUPFAM" id="SSF52540">
    <property type="entry name" value="P-loop containing nucleoside triphosphate hydrolases"/>
    <property type="match status" value="2"/>
</dbReference>
<dbReference type="PANTHER" id="PTHR43553">
    <property type="entry name" value="HEAVY METAL TRANSPORTER"/>
    <property type="match status" value="1"/>
</dbReference>
<evidence type="ECO:0000256" key="9">
    <source>
        <dbReference type="ARBA" id="ARBA00023136"/>
    </source>
</evidence>
<evidence type="ECO:0000256" key="8">
    <source>
        <dbReference type="ARBA" id="ARBA00022967"/>
    </source>
</evidence>
<dbReference type="GO" id="GO:0042626">
    <property type="term" value="F:ATPase-coupled transmembrane transporter activity"/>
    <property type="evidence" value="ECO:0007669"/>
    <property type="project" value="TreeGrafter"/>
</dbReference>
<dbReference type="InParanoid" id="E6W2J1"/>
<dbReference type="KEGG" id="din:Selin_2021"/>
<evidence type="ECO:0000256" key="2">
    <source>
        <dbReference type="ARBA" id="ARBA00005417"/>
    </source>
</evidence>
<dbReference type="HOGENOM" id="CLU_000604_86_7_0"/>
<accession>E6W2J1</accession>
<evidence type="ECO:0000256" key="6">
    <source>
        <dbReference type="ARBA" id="ARBA00022741"/>
    </source>
</evidence>
<evidence type="ECO:0000256" key="4">
    <source>
        <dbReference type="ARBA" id="ARBA00022475"/>
    </source>
</evidence>
<dbReference type="SMART" id="SM00382">
    <property type="entry name" value="AAA"/>
    <property type="match status" value="2"/>
</dbReference>
<gene>
    <name evidence="12" type="ordered locus">Selin_2021</name>
</gene>
<keyword evidence="4" id="KW-1003">Cell membrane</keyword>
<evidence type="ECO:0000313" key="12">
    <source>
        <dbReference type="EMBL" id="ADU66741.1"/>
    </source>
</evidence>
<dbReference type="PANTHER" id="PTHR43553:SF23">
    <property type="entry name" value="ABC TRANSPORTER ATP-BINDING COMPONENT"/>
    <property type="match status" value="1"/>
</dbReference>
<name>E6W2J1_DESIS</name>
<comment type="similarity">
    <text evidence="2">Belongs to the ABC transporter superfamily.</text>
</comment>
<evidence type="ECO:0000256" key="10">
    <source>
        <dbReference type="ARBA" id="ARBA00025157"/>
    </source>
</evidence>
<dbReference type="AlphaFoldDB" id="E6W2J1"/>
<keyword evidence="7" id="KW-0067">ATP-binding</keyword>
<comment type="subcellular location">
    <subcellularLocation>
        <location evidence="1">Cell membrane</location>
        <topology evidence="1">Peripheral membrane protein</topology>
    </subcellularLocation>
</comment>
<evidence type="ECO:0000256" key="5">
    <source>
        <dbReference type="ARBA" id="ARBA00022737"/>
    </source>
</evidence>
<evidence type="ECO:0000259" key="11">
    <source>
        <dbReference type="PROSITE" id="PS50893"/>
    </source>
</evidence>
<dbReference type="STRING" id="653733.Selin_2021"/>
<dbReference type="GO" id="GO:0043190">
    <property type="term" value="C:ATP-binding cassette (ABC) transporter complex"/>
    <property type="evidence" value="ECO:0007669"/>
    <property type="project" value="TreeGrafter"/>
</dbReference>
<dbReference type="GO" id="GO:0016887">
    <property type="term" value="F:ATP hydrolysis activity"/>
    <property type="evidence" value="ECO:0007669"/>
    <property type="project" value="InterPro"/>
</dbReference>
<keyword evidence="6" id="KW-0547">Nucleotide-binding</keyword>
<dbReference type="CDD" id="cd03225">
    <property type="entry name" value="ABC_cobalt_CbiO_domain1"/>
    <property type="match status" value="1"/>
</dbReference>
<feature type="domain" description="ABC transporter" evidence="11">
    <location>
        <begin position="261"/>
        <end position="473"/>
    </location>
</feature>
<keyword evidence="8" id="KW-1278">Translocase</keyword>
<keyword evidence="13" id="KW-1185">Reference proteome</keyword>
<proteinExistence type="inferred from homology"/>
<dbReference type="InterPro" id="IPR003593">
    <property type="entry name" value="AAA+_ATPase"/>
</dbReference>
<dbReference type="PROSITE" id="PS50893">
    <property type="entry name" value="ABC_TRANSPORTER_2"/>
    <property type="match status" value="2"/>
</dbReference>
<evidence type="ECO:0000256" key="7">
    <source>
        <dbReference type="ARBA" id="ARBA00022840"/>
    </source>
</evidence>
<keyword evidence="3" id="KW-0813">Transport</keyword>